<dbReference type="Proteomes" id="UP000823674">
    <property type="component" value="Chromosome A05"/>
</dbReference>
<dbReference type="InterPro" id="IPR004312">
    <property type="entry name" value="ATHILA_Orf1_C"/>
</dbReference>
<feature type="domain" description="Arabidopsis retrotransposon Orf1 C-terminal" evidence="2">
    <location>
        <begin position="374"/>
        <end position="560"/>
    </location>
</feature>
<evidence type="ECO:0000259" key="2">
    <source>
        <dbReference type="Pfam" id="PF03078"/>
    </source>
</evidence>
<reference evidence="3 4" key="1">
    <citation type="submission" date="2021-03" db="EMBL/GenBank/DDBJ databases">
        <authorList>
            <person name="King G.J."/>
            <person name="Bancroft I."/>
            <person name="Baten A."/>
            <person name="Bloomfield J."/>
            <person name="Borpatragohain P."/>
            <person name="He Z."/>
            <person name="Irish N."/>
            <person name="Irwin J."/>
            <person name="Liu K."/>
            <person name="Mauleon R.P."/>
            <person name="Moore J."/>
            <person name="Morris R."/>
            <person name="Ostergaard L."/>
            <person name="Wang B."/>
            <person name="Wells R."/>
        </authorList>
    </citation>
    <scope>NUCLEOTIDE SEQUENCE [LARGE SCALE GENOMIC DNA]</scope>
    <source>
        <strain evidence="3">R-o-18</strain>
        <tissue evidence="3">Leaf</tissue>
    </source>
</reference>
<feature type="compositionally biased region" description="Polar residues" evidence="1">
    <location>
        <begin position="211"/>
        <end position="226"/>
    </location>
</feature>
<gene>
    <name evidence="3" type="primary">A05p029570.1_BraROA</name>
    <name evidence="3" type="ORF">IGI04_019378</name>
</gene>
<accession>A0ABQ7MFN4</accession>
<feature type="region of interest" description="Disordered" evidence="1">
    <location>
        <begin position="154"/>
        <end position="174"/>
    </location>
</feature>
<evidence type="ECO:0000313" key="4">
    <source>
        <dbReference type="Proteomes" id="UP000823674"/>
    </source>
</evidence>
<name>A0ABQ7MFN4_BRACM</name>
<protein>
    <recommendedName>
        <fullName evidence="2">Arabidopsis retrotransposon Orf1 C-terminal domain-containing protein</fullName>
    </recommendedName>
</protein>
<feature type="region of interest" description="Disordered" evidence="1">
    <location>
        <begin position="202"/>
        <end position="250"/>
    </location>
</feature>
<keyword evidence="4" id="KW-1185">Reference proteome</keyword>
<feature type="compositionally biased region" description="Low complexity" evidence="1">
    <location>
        <begin position="10"/>
        <end position="23"/>
    </location>
</feature>
<organism evidence="3 4">
    <name type="scientific">Brassica rapa subsp. trilocularis</name>
    <dbReference type="NCBI Taxonomy" id="1813537"/>
    <lineage>
        <taxon>Eukaryota</taxon>
        <taxon>Viridiplantae</taxon>
        <taxon>Streptophyta</taxon>
        <taxon>Embryophyta</taxon>
        <taxon>Tracheophyta</taxon>
        <taxon>Spermatophyta</taxon>
        <taxon>Magnoliopsida</taxon>
        <taxon>eudicotyledons</taxon>
        <taxon>Gunneridae</taxon>
        <taxon>Pentapetalae</taxon>
        <taxon>rosids</taxon>
        <taxon>malvids</taxon>
        <taxon>Brassicales</taxon>
        <taxon>Brassicaceae</taxon>
        <taxon>Brassiceae</taxon>
        <taxon>Brassica</taxon>
    </lineage>
</organism>
<sequence>MEHAPRSTIQNQQQAAQEQAAENATREERGALIGERNFPRNLATNRFPINPPPCTCQDYEIKFALIGLVQKSTAVDRHHEMPRQMKINIDRCTQVPSIDVETSDMRHFGSSRLEALVHAKLRKCPDDIDDLAAKVDQLLKGNQSQVFIMEETTPKKSAGDKAFEAEQAGDDQQEVSYVNGQGWQLKNYHPNPNVRNNPQLFWPKEDKPVDPTQSNQERVGTTTSLYPDSIEDTEPAVETSSPGPEQPAEAVRPIPEVVPPREYIPKVPYPVPAKATRKDREELKCRKMLEDLTVRLPLMDAIQMMSSIAEAEQSVINIDADGYAKMLDFARSMGRMMAHTKQSAKRMRANCTSSTAPPQAQQQTSATYLSPREQECYYALLRVDMLPTRFCHAETLAYLGIDEDVFETLHAIGIAPLCYSTHELYPDLARQALATATITYEDSNAPSYANCSFSFMADGEYCSLSLGKFNEIYEIANELKGVAVAKKFSPSNAFWDCITNGNFTPGKTYQSQIRNPALRVIAKIISNILFAKDLTSKVTNGELQALYAGIDDEIRASGSGIPIQRSRRTPVSTS</sequence>
<proteinExistence type="predicted"/>
<evidence type="ECO:0000256" key="1">
    <source>
        <dbReference type="SAM" id="MobiDB-lite"/>
    </source>
</evidence>
<evidence type="ECO:0000313" key="3">
    <source>
        <dbReference type="EMBL" id="KAG5397564.1"/>
    </source>
</evidence>
<feature type="compositionally biased region" description="Basic and acidic residues" evidence="1">
    <location>
        <begin position="154"/>
        <end position="164"/>
    </location>
</feature>
<feature type="region of interest" description="Disordered" evidence="1">
    <location>
        <begin position="1"/>
        <end position="33"/>
    </location>
</feature>
<comment type="caution">
    <text evidence="3">The sequence shown here is derived from an EMBL/GenBank/DDBJ whole genome shotgun (WGS) entry which is preliminary data.</text>
</comment>
<dbReference type="Pfam" id="PF03078">
    <property type="entry name" value="ATHILA"/>
    <property type="match status" value="1"/>
</dbReference>
<dbReference type="EMBL" id="JADBGQ010000005">
    <property type="protein sequence ID" value="KAG5397564.1"/>
    <property type="molecule type" value="Genomic_DNA"/>
</dbReference>